<dbReference type="AlphaFoldDB" id="A0A9P6WYC8"/>
<evidence type="ECO:0000313" key="2">
    <source>
        <dbReference type="EMBL" id="KAG1301375.1"/>
    </source>
</evidence>
<protein>
    <recommendedName>
        <fullName evidence="4">GPI anchored serine-threonine rich protein</fullName>
    </recommendedName>
</protein>
<reference evidence="2" key="1">
    <citation type="journal article" date="2020" name="Microb. Genom.">
        <title>Genetic diversity of clinical and environmental Mucorales isolates obtained from an investigation of mucormycosis cases among solid organ transplant recipients.</title>
        <authorList>
            <person name="Nguyen M.H."/>
            <person name="Kaul D."/>
            <person name="Muto C."/>
            <person name="Cheng S.J."/>
            <person name="Richter R.A."/>
            <person name="Bruno V.M."/>
            <person name="Liu G."/>
            <person name="Beyhan S."/>
            <person name="Sundermann A.J."/>
            <person name="Mounaud S."/>
            <person name="Pasculle A.W."/>
            <person name="Nierman W.C."/>
            <person name="Driscoll E."/>
            <person name="Cumbie R."/>
            <person name="Clancy C.J."/>
            <person name="Dupont C.L."/>
        </authorList>
    </citation>
    <scope>NUCLEOTIDE SEQUENCE</scope>
    <source>
        <strain evidence="2">GL11</strain>
    </source>
</reference>
<evidence type="ECO:0000313" key="3">
    <source>
        <dbReference type="Proteomes" id="UP000716291"/>
    </source>
</evidence>
<feature type="signal peptide" evidence="1">
    <location>
        <begin position="1"/>
        <end position="22"/>
    </location>
</feature>
<feature type="chain" id="PRO_5040436240" description="GPI anchored serine-threonine rich protein" evidence="1">
    <location>
        <begin position="23"/>
        <end position="160"/>
    </location>
</feature>
<gene>
    <name evidence="2" type="ORF">G6F64_011861</name>
</gene>
<keyword evidence="1" id="KW-0732">Signal</keyword>
<organism evidence="2 3">
    <name type="scientific">Rhizopus oryzae</name>
    <name type="common">Mucormycosis agent</name>
    <name type="synonym">Rhizopus arrhizus var. delemar</name>
    <dbReference type="NCBI Taxonomy" id="64495"/>
    <lineage>
        <taxon>Eukaryota</taxon>
        <taxon>Fungi</taxon>
        <taxon>Fungi incertae sedis</taxon>
        <taxon>Mucoromycota</taxon>
        <taxon>Mucoromycotina</taxon>
        <taxon>Mucoromycetes</taxon>
        <taxon>Mucorales</taxon>
        <taxon>Mucorineae</taxon>
        <taxon>Rhizopodaceae</taxon>
        <taxon>Rhizopus</taxon>
    </lineage>
</organism>
<dbReference type="Proteomes" id="UP000716291">
    <property type="component" value="Unassembled WGS sequence"/>
</dbReference>
<accession>A0A9P6WYC8</accession>
<evidence type="ECO:0008006" key="4">
    <source>
        <dbReference type="Google" id="ProtNLM"/>
    </source>
</evidence>
<name>A0A9P6WYC8_RHIOR</name>
<keyword evidence="3" id="KW-1185">Reference proteome</keyword>
<proteinExistence type="predicted"/>
<dbReference type="EMBL" id="JAANQT010003143">
    <property type="protein sequence ID" value="KAG1301375.1"/>
    <property type="molecule type" value="Genomic_DNA"/>
</dbReference>
<sequence length="160" mass="16175">MYKSIALITILVAVLSLHQVYADGTCAAQANFDECKNIQNSVLSKCGPVDYKCQCDAQRLILQCYDLCPNYSSEASIQSASVQGICAAVPASSSAVPVASSTANSVVAAATTAAASSSVASPAASSSPSANHSTSTSSATNIHPVAVLTITCMAIGLLQL</sequence>
<evidence type="ECO:0000256" key="1">
    <source>
        <dbReference type="SAM" id="SignalP"/>
    </source>
</evidence>
<comment type="caution">
    <text evidence="2">The sequence shown here is derived from an EMBL/GenBank/DDBJ whole genome shotgun (WGS) entry which is preliminary data.</text>
</comment>